<sequence>MILYIVPNINKVSGGPRSRIMNFKKEFISNSDLVIEGNGFDKLKSVFGTRRHGKVYIETASNRLFFVDFICLSILYLKGCKIIPFIRDIYIELLPQEYSSFRGKITKLFNKISNKFLCKIAELVVFPTKEMGKKYFEINQFSKPIRYDELPPGCFKTNEEKNMPAASVSKEKTGLAFIGGVNYANSGIDNFINIAGKLNVKYNFYILSQDKNVEKILEQHNLTLKITFTHVKFELLATYFQDNNIKFAIHARSRSLYDDLTFPIKILDLISLGIPFLSEKHKPIARLTGDKYPLFCEIEKVEEIDKKLSQYEQESYYGKLLDDIRLLRERNLYKQRYIELTKFFKN</sequence>
<dbReference type="Proteomes" id="UP001244443">
    <property type="component" value="Chromosome"/>
</dbReference>
<dbReference type="Gene3D" id="3.40.50.2000">
    <property type="entry name" value="Glycogen Phosphorylase B"/>
    <property type="match status" value="1"/>
</dbReference>
<gene>
    <name evidence="1" type="ORF">QYS48_30860</name>
</gene>
<dbReference type="EMBL" id="CP129970">
    <property type="protein sequence ID" value="WMN08052.1"/>
    <property type="molecule type" value="Genomic_DNA"/>
</dbReference>
<evidence type="ECO:0000313" key="2">
    <source>
        <dbReference type="Proteomes" id="UP001244443"/>
    </source>
</evidence>
<proteinExistence type="predicted"/>
<accession>A0AA51N887</accession>
<dbReference type="AlphaFoldDB" id="A0AA51N887"/>
<organism evidence="1 2">
    <name type="scientific">Marivirga arenosa</name>
    <dbReference type="NCBI Taxonomy" id="3059076"/>
    <lineage>
        <taxon>Bacteria</taxon>
        <taxon>Pseudomonadati</taxon>
        <taxon>Bacteroidota</taxon>
        <taxon>Cytophagia</taxon>
        <taxon>Cytophagales</taxon>
        <taxon>Marivirgaceae</taxon>
        <taxon>Marivirga</taxon>
    </lineage>
</organism>
<name>A0AA51N887_9BACT</name>
<keyword evidence="2" id="KW-1185">Reference proteome</keyword>
<protein>
    <recommendedName>
        <fullName evidence="3">Glycosyltransferase</fullName>
    </recommendedName>
</protein>
<evidence type="ECO:0008006" key="3">
    <source>
        <dbReference type="Google" id="ProtNLM"/>
    </source>
</evidence>
<dbReference type="RefSeq" id="WP_308358399.1">
    <property type="nucleotide sequence ID" value="NZ_CP129970.2"/>
</dbReference>
<reference evidence="1" key="1">
    <citation type="submission" date="2023-08" db="EMBL/GenBank/DDBJ databases">
        <title>Comparative genomics and taxonomic characterization of three novel marine species of genus Marivirga.</title>
        <authorList>
            <person name="Muhammad N."/>
            <person name="Kim S.-G."/>
        </authorList>
    </citation>
    <scope>NUCLEOTIDE SEQUENCE [LARGE SCALE GENOMIC DNA]</scope>
    <source>
        <strain evidence="1">ABR2-2</strain>
    </source>
</reference>
<evidence type="ECO:0000313" key="1">
    <source>
        <dbReference type="EMBL" id="WMN08052.1"/>
    </source>
</evidence>